<comment type="caution">
    <text evidence="2">The sequence shown here is derived from an EMBL/GenBank/DDBJ whole genome shotgun (WGS) entry which is preliminary data.</text>
</comment>
<dbReference type="Proteomes" id="UP000712600">
    <property type="component" value="Unassembled WGS sequence"/>
</dbReference>
<feature type="transmembrane region" description="Helical" evidence="1">
    <location>
        <begin position="43"/>
        <end position="61"/>
    </location>
</feature>
<sequence>MVKWWCNGYIDNGGDVGVIDIDDGGDVEDGGDLVTTRGSKPDMFYLSHVFFLFFSCFVFVLRVKNGGEYEENDD</sequence>
<keyword evidence="1" id="KW-1133">Transmembrane helix</keyword>
<proteinExistence type="predicted"/>
<dbReference type="AlphaFoldDB" id="A0A8S9R1J7"/>
<accession>A0A8S9R1J7</accession>
<reference evidence="2" key="1">
    <citation type="submission" date="2019-12" db="EMBL/GenBank/DDBJ databases">
        <title>Genome sequencing and annotation of Brassica cretica.</title>
        <authorList>
            <person name="Studholme D.J."/>
            <person name="Sarris P."/>
        </authorList>
    </citation>
    <scope>NUCLEOTIDE SEQUENCE</scope>
    <source>
        <strain evidence="2">PFS-109/04</strain>
        <tissue evidence="2">Leaf</tissue>
    </source>
</reference>
<evidence type="ECO:0000256" key="1">
    <source>
        <dbReference type="SAM" id="Phobius"/>
    </source>
</evidence>
<name>A0A8S9R1J7_BRACR</name>
<evidence type="ECO:0008006" key="4">
    <source>
        <dbReference type="Google" id="ProtNLM"/>
    </source>
</evidence>
<evidence type="ECO:0000313" key="2">
    <source>
        <dbReference type="EMBL" id="KAF3557468.1"/>
    </source>
</evidence>
<gene>
    <name evidence="2" type="ORF">F2Q69_00013599</name>
</gene>
<protein>
    <recommendedName>
        <fullName evidence="4">Transmembrane protein</fullName>
    </recommendedName>
</protein>
<organism evidence="2 3">
    <name type="scientific">Brassica cretica</name>
    <name type="common">Mustard</name>
    <dbReference type="NCBI Taxonomy" id="69181"/>
    <lineage>
        <taxon>Eukaryota</taxon>
        <taxon>Viridiplantae</taxon>
        <taxon>Streptophyta</taxon>
        <taxon>Embryophyta</taxon>
        <taxon>Tracheophyta</taxon>
        <taxon>Spermatophyta</taxon>
        <taxon>Magnoliopsida</taxon>
        <taxon>eudicotyledons</taxon>
        <taxon>Gunneridae</taxon>
        <taxon>Pentapetalae</taxon>
        <taxon>rosids</taxon>
        <taxon>malvids</taxon>
        <taxon>Brassicales</taxon>
        <taxon>Brassicaceae</taxon>
        <taxon>Brassiceae</taxon>
        <taxon>Brassica</taxon>
    </lineage>
</organism>
<dbReference type="EMBL" id="QGKX02000996">
    <property type="protein sequence ID" value="KAF3557468.1"/>
    <property type="molecule type" value="Genomic_DNA"/>
</dbReference>
<keyword evidence="1" id="KW-0472">Membrane</keyword>
<evidence type="ECO:0000313" key="3">
    <source>
        <dbReference type="Proteomes" id="UP000712600"/>
    </source>
</evidence>
<keyword evidence="1" id="KW-0812">Transmembrane</keyword>